<dbReference type="InterPro" id="IPR036291">
    <property type="entry name" value="NAD(P)-bd_dom_sf"/>
</dbReference>
<dbReference type="InterPro" id="IPR020904">
    <property type="entry name" value="Sc_DH/Rdtase_CS"/>
</dbReference>
<dbReference type="PROSITE" id="PS00061">
    <property type="entry name" value="ADH_SHORT"/>
    <property type="match status" value="1"/>
</dbReference>
<dbReference type="SUPFAM" id="SSF51735">
    <property type="entry name" value="NAD(P)-binding Rossmann-fold domains"/>
    <property type="match status" value="1"/>
</dbReference>
<dbReference type="InterPro" id="IPR057326">
    <property type="entry name" value="KR_dom"/>
</dbReference>
<evidence type="ECO:0000313" key="7">
    <source>
        <dbReference type="Proteomes" id="UP000000739"/>
    </source>
</evidence>
<dbReference type="KEGG" id="dal:Dalk_4161"/>
<dbReference type="PANTHER" id="PTHR24321:SF8">
    <property type="entry name" value="ESTRADIOL 17-BETA-DEHYDROGENASE 8-RELATED"/>
    <property type="match status" value="1"/>
</dbReference>
<dbReference type="PRINTS" id="PR00081">
    <property type="entry name" value="GDHRDH"/>
</dbReference>
<protein>
    <submittedName>
        <fullName evidence="6">3-Oxoacyl (Acyl-carrier protein) reductase</fullName>
    </submittedName>
</protein>
<dbReference type="AlphaFoldDB" id="B8FMX5"/>
<feature type="domain" description="Ketoreductase" evidence="5">
    <location>
        <begin position="7"/>
        <end position="193"/>
    </location>
</feature>
<keyword evidence="7" id="KW-1185">Reference proteome</keyword>
<dbReference type="eggNOG" id="COG1028">
    <property type="taxonomic scope" value="Bacteria"/>
</dbReference>
<evidence type="ECO:0000256" key="2">
    <source>
        <dbReference type="ARBA" id="ARBA00023002"/>
    </source>
</evidence>
<name>B8FMX5_DESAL</name>
<dbReference type="PRINTS" id="PR00080">
    <property type="entry name" value="SDRFAMILY"/>
</dbReference>
<accession>B8FMX5</accession>
<evidence type="ECO:0000259" key="5">
    <source>
        <dbReference type="SMART" id="SM00822"/>
    </source>
</evidence>
<dbReference type="FunFam" id="3.40.50.720:FF:000084">
    <property type="entry name" value="Short-chain dehydrogenase reductase"/>
    <property type="match status" value="1"/>
</dbReference>
<evidence type="ECO:0000256" key="4">
    <source>
        <dbReference type="RuleBase" id="RU000363"/>
    </source>
</evidence>
<dbReference type="Gene3D" id="3.40.50.720">
    <property type="entry name" value="NAD(P)-binding Rossmann-like Domain"/>
    <property type="match status" value="1"/>
</dbReference>
<dbReference type="Pfam" id="PF00106">
    <property type="entry name" value="adh_short"/>
    <property type="match status" value="1"/>
</dbReference>
<dbReference type="Proteomes" id="UP000000739">
    <property type="component" value="Chromosome"/>
</dbReference>
<dbReference type="HOGENOM" id="CLU_010194_1_0_7"/>
<dbReference type="PANTHER" id="PTHR24321">
    <property type="entry name" value="DEHYDROGENASES, SHORT CHAIN"/>
    <property type="match status" value="1"/>
</dbReference>
<proteinExistence type="inferred from homology"/>
<keyword evidence="3" id="KW-0520">NAD</keyword>
<evidence type="ECO:0000313" key="6">
    <source>
        <dbReference type="EMBL" id="ACL05845.1"/>
    </source>
</evidence>
<dbReference type="SMART" id="SM00822">
    <property type="entry name" value="PKS_KR"/>
    <property type="match status" value="1"/>
</dbReference>
<evidence type="ECO:0000256" key="3">
    <source>
        <dbReference type="ARBA" id="ARBA00023027"/>
    </source>
</evidence>
<keyword evidence="2" id="KW-0560">Oxidoreductase</keyword>
<comment type="similarity">
    <text evidence="1 4">Belongs to the short-chain dehydrogenases/reductases (SDR) family.</text>
</comment>
<dbReference type="RefSeq" id="WP_015948892.1">
    <property type="nucleotide sequence ID" value="NC_011768.1"/>
</dbReference>
<organism evidence="6 7">
    <name type="scientific">Desulfatibacillum aliphaticivorans</name>
    <dbReference type="NCBI Taxonomy" id="218208"/>
    <lineage>
        <taxon>Bacteria</taxon>
        <taxon>Pseudomonadati</taxon>
        <taxon>Thermodesulfobacteriota</taxon>
        <taxon>Desulfobacteria</taxon>
        <taxon>Desulfobacterales</taxon>
        <taxon>Desulfatibacillaceae</taxon>
        <taxon>Desulfatibacillum</taxon>
    </lineage>
</organism>
<dbReference type="EMBL" id="CP001322">
    <property type="protein sequence ID" value="ACL05845.1"/>
    <property type="molecule type" value="Genomic_DNA"/>
</dbReference>
<gene>
    <name evidence="6" type="ordered locus">Dalk_4161</name>
</gene>
<dbReference type="InterPro" id="IPR002347">
    <property type="entry name" value="SDR_fam"/>
</dbReference>
<evidence type="ECO:0000256" key="1">
    <source>
        <dbReference type="ARBA" id="ARBA00006484"/>
    </source>
</evidence>
<sequence length="264" mass="27820">MQTLQDKVAIITGGGTGIGKAACLDFARNGAHVVVIGNVEADAKQTAGEVRALGREGVAMVADVTDAGEMRNIAAKVIEKFGRIDILVTSAGVMGDRTFLVNTTDEGWCKTMDVNLNGTFYCVKAVLPQMMEQKSGRIITISSISGKLPAAMNADYSASKHAVIGMTKALAIELGLLGLNGITANSVCPGSVDTPMISEITEHMRGLTGEDPEMFIQERIASKNLQQRLLEPEEIAGMITYLASDIARGITGQAINVCAGTVLF</sequence>
<dbReference type="GO" id="GO:0016491">
    <property type="term" value="F:oxidoreductase activity"/>
    <property type="evidence" value="ECO:0007669"/>
    <property type="project" value="UniProtKB-KW"/>
</dbReference>
<reference evidence="6 7" key="1">
    <citation type="journal article" date="2012" name="Environ. Microbiol.">
        <title>The genome sequence of Desulfatibacillum alkenivorans AK-01: a blueprint for anaerobic alkane oxidation.</title>
        <authorList>
            <person name="Callaghan A.V."/>
            <person name="Morris B.E."/>
            <person name="Pereira I.A."/>
            <person name="McInerney M.J."/>
            <person name="Austin R.N."/>
            <person name="Groves J.T."/>
            <person name="Kukor J.J."/>
            <person name="Suflita J.M."/>
            <person name="Young L.Y."/>
            <person name="Zylstra G.J."/>
            <person name="Wawrik B."/>
        </authorList>
    </citation>
    <scope>NUCLEOTIDE SEQUENCE [LARGE SCALE GENOMIC DNA]</scope>
    <source>
        <strain evidence="6 7">AK-01</strain>
    </source>
</reference>